<evidence type="ECO:0000256" key="1">
    <source>
        <dbReference type="ARBA" id="ARBA00022475"/>
    </source>
</evidence>
<dbReference type="GO" id="GO:0005524">
    <property type="term" value="F:ATP binding"/>
    <property type="evidence" value="ECO:0007669"/>
    <property type="project" value="UniProtKB-KW"/>
</dbReference>
<keyword evidence="1" id="KW-0472">Membrane</keyword>
<dbReference type="InterPro" id="IPR015854">
    <property type="entry name" value="ABC_transpr_LolD-like"/>
</dbReference>
<dbReference type="PANTHER" id="PTHR24220:SF659">
    <property type="entry name" value="TRANSPORTER, PUTATIVE-RELATED"/>
    <property type="match status" value="1"/>
</dbReference>
<comment type="caution">
    <text evidence="5">The sequence shown here is derived from an EMBL/GenBank/DDBJ whole genome shotgun (WGS) entry which is preliminary data.</text>
</comment>
<dbReference type="RefSeq" id="WP_088705802.1">
    <property type="nucleotide sequence ID" value="NZ_LSTO01000001.1"/>
</dbReference>
<dbReference type="InterPro" id="IPR003593">
    <property type="entry name" value="AAA+_ATPase"/>
</dbReference>
<gene>
    <name evidence="5" type="ORF">AYR66_04655</name>
</gene>
<dbReference type="SUPFAM" id="SSF52540">
    <property type="entry name" value="P-loop containing nucleoside triphosphate hydrolases"/>
    <property type="match status" value="1"/>
</dbReference>
<reference evidence="5 6" key="1">
    <citation type="submission" date="2016-02" db="EMBL/GenBank/DDBJ databases">
        <authorList>
            <person name="Wen L."/>
            <person name="He K."/>
            <person name="Yang H."/>
        </authorList>
    </citation>
    <scope>NUCLEOTIDE SEQUENCE [LARGE SCALE GENOMIC DNA]</scope>
    <source>
        <strain evidence="5 6">TSA40</strain>
    </source>
</reference>
<evidence type="ECO:0000259" key="4">
    <source>
        <dbReference type="PROSITE" id="PS50893"/>
    </source>
</evidence>
<dbReference type="PROSITE" id="PS00211">
    <property type="entry name" value="ABC_TRANSPORTER_1"/>
    <property type="match status" value="1"/>
</dbReference>
<dbReference type="GO" id="GO:0016887">
    <property type="term" value="F:ATP hydrolysis activity"/>
    <property type="evidence" value="ECO:0007669"/>
    <property type="project" value="InterPro"/>
</dbReference>
<dbReference type="InterPro" id="IPR027417">
    <property type="entry name" value="P-loop_NTPase"/>
</dbReference>
<dbReference type="Pfam" id="PF00005">
    <property type="entry name" value="ABC_tran"/>
    <property type="match status" value="1"/>
</dbReference>
<dbReference type="PROSITE" id="PS50893">
    <property type="entry name" value="ABC_TRANSPORTER_2"/>
    <property type="match status" value="1"/>
</dbReference>
<dbReference type="GO" id="GO:0005886">
    <property type="term" value="C:plasma membrane"/>
    <property type="evidence" value="ECO:0007669"/>
    <property type="project" value="TreeGrafter"/>
</dbReference>
<protein>
    <recommendedName>
        <fullName evidence="4">ABC transporter domain-containing protein</fullName>
    </recommendedName>
</protein>
<evidence type="ECO:0000256" key="2">
    <source>
        <dbReference type="ARBA" id="ARBA00022741"/>
    </source>
</evidence>
<evidence type="ECO:0000256" key="3">
    <source>
        <dbReference type="ARBA" id="ARBA00022840"/>
    </source>
</evidence>
<keyword evidence="2" id="KW-0547">Nucleotide-binding</keyword>
<feature type="domain" description="ABC transporter" evidence="4">
    <location>
        <begin position="2"/>
        <end position="220"/>
    </location>
</feature>
<proteinExistence type="predicted"/>
<dbReference type="OrthoDB" id="9802264at2"/>
<dbReference type="PANTHER" id="PTHR24220">
    <property type="entry name" value="IMPORT ATP-BINDING PROTEIN"/>
    <property type="match status" value="1"/>
</dbReference>
<dbReference type="Gene3D" id="3.40.50.300">
    <property type="entry name" value="P-loop containing nucleotide triphosphate hydrolases"/>
    <property type="match status" value="1"/>
</dbReference>
<dbReference type="AlphaFoldDB" id="A0A254T8B3"/>
<name>A0A254T8B3_9BURK</name>
<dbReference type="GO" id="GO:0022857">
    <property type="term" value="F:transmembrane transporter activity"/>
    <property type="evidence" value="ECO:0007669"/>
    <property type="project" value="TreeGrafter"/>
</dbReference>
<dbReference type="Proteomes" id="UP000197535">
    <property type="component" value="Unassembled WGS sequence"/>
</dbReference>
<evidence type="ECO:0000313" key="6">
    <source>
        <dbReference type="Proteomes" id="UP000197535"/>
    </source>
</evidence>
<dbReference type="EMBL" id="LSTO01000001">
    <property type="protein sequence ID" value="OWW18879.1"/>
    <property type="molecule type" value="Genomic_DNA"/>
</dbReference>
<dbReference type="InterPro" id="IPR003439">
    <property type="entry name" value="ABC_transporter-like_ATP-bd"/>
</dbReference>
<evidence type="ECO:0000313" key="5">
    <source>
        <dbReference type="EMBL" id="OWW18879.1"/>
    </source>
</evidence>
<dbReference type="SMART" id="SM00382">
    <property type="entry name" value="AAA"/>
    <property type="match status" value="1"/>
</dbReference>
<accession>A0A254T8B3</accession>
<sequence length="220" mass="22999">MLQISGITYRYPNATGQQLSVPAFSLARGEHAVILGPSGCGKSTLLHLLAAILTPQQGELRVAGTDLRTLSPRAADAWRGSTVGFLPQKLALVPSLSVRENVLMAAYANGRHADRTRADAVLEALGLGEKANAKPHQLSQGQQQRVAIARALFNHPALLLADEPTANLDDGACAVAIGLLTTQAEQNGASLVIATHDARVLAALPGANLLRLGRTATEAE</sequence>
<keyword evidence="1" id="KW-1003">Cell membrane</keyword>
<keyword evidence="3" id="KW-0067">ATP-binding</keyword>
<keyword evidence="6" id="KW-1185">Reference proteome</keyword>
<dbReference type="InterPro" id="IPR017871">
    <property type="entry name" value="ABC_transporter-like_CS"/>
</dbReference>
<organism evidence="5 6">
    <name type="scientific">Noviherbaspirillum denitrificans</name>
    <dbReference type="NCBI Taxonomy" id="1968433"/>
    <lineage>
        <taxon>Bacteria</taxon>
        <taxon>Pseudomonadati</taxon>
        <taxon>Pseudomonadota</taxon>
        <taxon>Betaproteobacteria</taxon>
        <taxon>Burkholderiales</taxon>
        <taxon>Oxalobacteraceae</taxon>
        <taxon>Noviherbaspirillum</taxon>
    </lineage>
</organism>